<sequence length="245" mass="27953">MKEITSVKKSIEIQASPEKVWQALTIPSIRNQWETKSCEIDLVVGGRMYLDYGWNVTYDGIITEIEVNKRLVLEGSDKQLTIWSIESQAQSSIVTIEYTGLWAGDIGFMQMENMMFGTYQFMRNFKSVLEETGDIRHTFWQSWIGMNHCTVNYEDRTAIKVVQVIADTPAYGLLKEEDLILSLNDVSITCYDDFERMITEAPNQAIQLNVIRDGVASTVRLTTIPYGSRVAPSTSLSNCREYSRL</sequence>
<dbReference type="Gene3D" id="2.30.42.10">
    <property type="match status" value="1"/>
</dbReference>
<evidence type="ECO:0000259" key="2">
    <source>
        <dbReference type="Pfam" id="PF08327"/>
    </source>
</evidence>
<organism evidence="4 5">
    <name type="scientific">Paenibacillus albiflavus</name>
    <dbReference type="NCBI Taxonomy" id="2545760"/>
    <lineage>
        <taxon>Bacteria</taxon>
        <taxon>Bacillati</taxon>
        <taxon>Bacillota</taxon>
        <taxon>Bacilli</taxon>
        <taxon>Bacillales</taxon>
        <taxon>Paenibacillaceae</taxon>
        <taxon>Paenibacillus</taxon>
    </lineage>
</organism>
<reference evidence="4 5" key="1">
    <citation type="submission" date="2019-03" db="EMBL/GenBank/DDBJ databases">
        <authorList>
            <person name="Kim M.K.M."/>
        </authorList>
    </citation>
    <scope>NUCLEOTIDE SEQUENCE [LARGE SCALE GENOMIC DNA]</scope>
    <source>
        <strain evidence="4 5">18JY21-1</strain>
    </source>
</reference>
<evidence type="ECO:0000313" key="5">
    <source>
        <dbReference type="Proteomes" id="UP000295418"/>
    </source>
</evidence>
<proteinExistence type="inferred from homology"/>
<dbReference type="OrthoDB" id="2721194at2"/>
<evidence type="ECO:0000256" key="1">
    <source>
        <dbReference type="ARBA" id="ARBA00006817"/>
    </source>
</evidence>
<dbReference type="Proteomes" id="UP000295418">
    <property type="component" value="Unassembled WGS sequence"/>
</dbReference>
<dbReference type="EMBL" id="SKFG01000034">
    <property type="protein sequence ID" value="TCZ73198.1"/>
    <property type="molecule type" value="Genomic_DNA"/>
</dbReference>
<dbReference type="RefSeq" id="WP_132420122.1">
    <property type="nucleotide sequence ID" value="NZ_SKFG01000034.1"/>
</dbReference>
<evidence type="ECO:0000259" key="3">
    <source>
        <dbReference type="Pfam" id="PF13180"/>
    </source>
</evidence>
<dbReference type="InterPro" id="IPR013538">
    <property type="entry name" value="ASHA1/2-like_C"/>
</dbReference>
<protein>
    <submittedName>
        <fullName evidence="4">PDZ domain-containing protein</fullName>
    </submittedName>
</protein>
<dbReference type="InterPro" id="IPR036034">
    <property type="entry name" value="PDZ_sf"/>
</dbReference>
<dbReference type="SUPFAM" id="SSF55961">
    <property type="entry name" value="Bet v1-like"/>
    <property type="match status" value="1"/>
</dbReference>
<dbReference type="AlphaFoldDB" id="A0A4R4E687"/>
<dbReference type="InterPro" id="IPR023393">
    <property type="entry name" value="START-like_dom_sf"/>
</dbReference>
<evidence type="ECO:0000313" key="4">
    <source>
        <dbReference type="EMBL" id="TCZ73198.1"/>
    </source>
</evidence>
<comment type="similarity">
    <text evidence="1">Belongs to the AHA1 family.</text>
</comment>
<dbReference type="Pfam" id="PF13180">
    <property type="entry name" value="PDZ_2"/>
    <property type="match status" value="1"/>
</dbReference>
<keyword evidence="5" id="KW-1185">Reference proteome</keyword>
<feature type="domain" description="Activator of Hsp90 ATPase homologue 1/2-like C-terminal" evidence="2">
    <location>
        <begin position="15"/>
        <end position="130"/>
    </location>
</feature>
<feature type="domain" description="PDZ" evidence="3">
    <location>
        <begin position="158"/>
        <end position="222"/>
    </location>
</feature>
<comment type="caution">
    <text evidence="4">The sequence shown here is derived from an EMBL/GenBank/DDBJ whole genome shotgun (WGS) entry which is preliminary data.</text>
</comment>
<dbReference type="InterPro" id="IPR001478">
    <property type="entry name" value="PDZ"/>
</dbReference>
<dbReference type="CDD" id="cd07814">
    <property type="entry name" value="SRPBCC_CalC_Aha1-like"/>
    <property type="match status" value="1"/>
</dbReference>
<name>A0A4R4E687_9BACL</name>
<gene>
    <name evidence="4" type="ORF">E0485_21505</name>
</gene>
<dbReference type="Gene3D" id="3.30.530.20">
    <property type="match status" value="1"/>
</dbReference>
<dbReference type="Pfam" id="PF08327">
    <property type="entry name" value="AHSA1"/>
    <property type="match status" value="1"/>
</dbReference>
<dbReference type="SUPFAM" id="SSF50156">
    <property type="entry name" value="PDZ domain-like"/>
    <property type="match status" value="1"/>
</dbReference>
<accession>A0A4R4E687</accession>